<evidence type="ECO:0000256" key="1">
    <source>
        <dbReference type="SAM" id="MobiDB-lite"/>
    </source>
</evidence>
<reference evidence="2 3" key="1">
    <citation type="submission" date="2018-02" db="EMBL/GenBank/DDBJ databases">
        <title>Genomic Encyclopedia of Archaeal and Bacterial Type Strains, Phase II (KMG-II): from individual species to whole genera.</title>
        <authorList>
            <person name="Goeker M."/>
        </authorList>
    </citation>
    <scope>NUCLEOTIDE SEQUENCE [LARGE SCALE GENOMIC DNA]</scope>
    <source>
        <strain evidence="2 3">DSM 22857</strain>
    </source>
</reference>
<gene>
    <name evidence="2" type="ORF">CLV92_11917</name>
</gene>
<feature type="compositionally biased region" description="Basic and acidic residues" evidence="1">
    <location>
        <begin position="319"/>
        <end position="330"/>
    </location>
</feature>
<evidence type="ECO:0000313" key="2">
    <source>
        <dbReference type="EMBL" id="PPK91936.1"/>
    </source>
</evidence>
<sequence length="330" mass="34607">MTGIGEWEDDQPPPNTQPSPNGEAPPVGELAPVEELVVVEESSLDGVPAVAAQEAAQDPVTAGISAPATSTVATSTAATSTAATSTAAAPVPAAAGTAAAPAAPTGQQQEQPPLYYPHLEAWVRQYLAPMWRRHNLDGRNLTWCPMWWKHPEAQIRLDALWRAWEVLRQDAGLGMSVWLRDHAGPHMGVLMNPDGPFKGCTPDKGHQPKAVGLALEAPPLGLFQPLPEGMPALSPELPEHDGDAPLSAGAIATRELAKLMEQVAAAAASPKNGRSPDIPQQQATGADASGEEPDGPATLTLPAVAAPVPGPSRWPSSEPAREPSRWWKRA</sequence>
<feature type="region of interest" description="Disordered" evidence="1">
    <location>
        <begin position="1"/>
        <end position="33"/>
    </location>
</feature>
<feature type="compositionally biased region" description="Low complexity" evidence="1">
    <location>
        <begin position="24"/>
        <end position="33"/>
    </location>
</feature>
<feature type="compositionally biased region" description="Low complexity" evidence="1">
    <location>
        <begin position="295"/>
        <end position="307"/>
    </location>
</feature>
<dbReference type="Pfam" id="PF16259">
    <property type="entry name" value="DUF4913"/>
    <property type="match status" value="1"/>
</dbReference>
<proteinExistence type="predicted"/>
<dbReference type="EMBL" id="PTJD01000019">
    <property type="protein sequence ID" value="PPK91936.1"/>
    <property type="molecule type" value="Genomic_DNA"/>
</dbReference>
<evidence type="ECO:0000313" key="3">
    <source>
        <dbReference type="Proteomes" id="UP000239485"/>
    </source>
</evidence>
<organism evidence="2 3">
    <name type="scientific">Kineococcus xinjiangensis</name>
    <dbReference type="NCBI Taxonomy" id="512762"/>
    <lineage>
        <taxon>Bacteria</taxon>
        <taxon>Bacillati</taxon>
        <taxon>Actinomycetota</taxon>
        <taxon>Actinomycetes</taxon>
        <taxon>Kineosporiales</taxon>
        <taxon>Kineosporiaceae</taxon>
        <taxon>Kineococcus</taxon>
    </lineage>
</organism>
<dbReference type="AlphaFoldDB" id="A0A2S6ICK1"/>
<protein>
    <submittedName>
        <fullName evidence="2">Uncharacterized protein DUF4913</fullName>
    </submittedName>
</protein>
<name>A0A2S6ICK1_9ACTN</name>
<accession>A0A2S6ICK1</accession>
<feature type="region of interest" description="Disordered" evidence="1">
    <location>
        <begin position="267"/>
        <end position="330"/>
    </location>
</feature>
<feature type="compositionally biased region" description="Acidic residues" evidence="1">
    <location>
        <begin position="1"/>
        <end position="11"/>
    </location>
</feature>
<keyword evidence="3" id="KW-1185">Reference proteome</keyword>
<dbReference type="InterPro" id="IPR032584">
    <property type="entry name" value="DUF4913"/>
</dbReference>
<dbReference type="Proteomes" id="UP000239485">
    <property type="component" value="Unassembled WGS sequence"/>
</dbReference>
<comment type="caution">
    <text evidence="2">The sequence shown here is derived from an EMBL/GenBank/DDBJ whole genome shotgun (WGS) entry which is preliminary data.</text>
</comment>
<feature type="region of interest" description="Disordered" evidence="1">
    <location>
        <begin position="226"/>
        <end position="246"/>
    </location>
</feature>